<dbReference type="Gene3D" id="3.10.100.10">
    <property type="entry name" value="Mannose-Binding Protein A, subunit A"/>
    <property type="match status" value="1"/>
</dbReference>
<dbReference type="InterPro" id="IPR016186">
    <property type="entry name" value="C-type_lectin-like/link_sf"/>
</dbReference>
<feature type="chain" id="PRO_5013681619" description="C-type lectin domain-containing protein" evidence="1">
    <location>
        <begin position="26"/>
        <end position="118"/>
    </location>
</feature>
<proteinExistence type="predicted"/>
<accession>A0A2G9TH57</accession>
<dbReference type="InterPro" id="IPR050111">
    <property type="entry name" value="C-type_lectin/snaclec_domain"/>
</dbReference>
<evidence type="ECO:0000313" key="3">
    <source>
        <dbReference type="EMBL" id="PIO57281.1"/>
    </source>
</evidence>
<dbReference type="PANTHER" id="PTHR22803">
    <property type="entry name" value="MANNOSE, PHOSPHOLIPASE, LECTIN RECEPTOR RELATED"/>
    <property type="match status" value="1"/>
</dbReference>
<dbReference type="InterPro" id="IPR001304">
    <property type="entry name" value="C-type_lectin-like"/>
</dbReference>
<feature type="non-terminal residue" evidence="3">
    <location>
        <position position="1"/>
    </location>
</feature>
<dbReference type="EMBL" id="KZ366522">
    <property type="protein sequence ID" value="PIO57281.1"/>
    <property type="molecule type" value="Genomic_DNA"/>
</dbReference>
<dbReference type="CDD" id="cd00037">
    <property type="entry name" value="CLECT"/>
    <property type="match status" value="1"/>
</dbReference>
<evidence type="ECO:0000313" key="4">
    <source>
        <dbReference type="Proteomes" id="UP000230423"/>
    </source>
</evidence>
<dbReference type="AlphaFoldDB" id="A0A2G9TH57"/>
<feature type="signal peptide" evidence="1">
    <location>
        <begin position="1"/>
        <end position="25"/>
    </location>
</feature>
<keyword evidence="1" id="KW-0732">Signal</keyword>
<dbReference type="InterPro" id="IPR016187">
    <property type="entry name" value="CTDL_fold"/>
</dbReference>
<evidence type="ECO:0000256" key="1">
    <source>
        <dbReference type="SAM" id="SignalP"/>
    </source>
</evidence>
<keyword evidence="4" id="KW-1185">Reference proteome</keyword>
<reference evidence="3 4" key="1">
    <citation type="submission" date="2015-09" db="EMBL/GenBank/DDBJ databases">
        <title>Draft genome of the parasitic nematode Teladorsagia circumcincta isolate WARC Sus (inbred).</title>
        <authorList>
            <person name="Mitreva M."/>
        </authorList>
    </citation>
    <scope>NUCLEOTIDE SEQUENCE [LARGE SCALE GENOMIC DNA]</scope>
    <source>
        <strain evidence="3 4">S</strain>
    </source>
</reference>
<feature type="domain" description="C-type lectin" evidence="2">
    <location>
        <begin position="71"/>
        <end position="100"/>
    </location>
</feature>
<dbReference type="OrthoDB" id="5860166at2759"/>
<name>A0A2G9TH57_TELCI</name>
<dbReference type="Pfam" id="PF00059">
    <property type="entry name" value="Lectin_C"/>
    <property type="match status" value="1"/>
</dbReference>
<sequence>EFKMMSYSFALMALTVTRLCSFSNAKNPDVLMASNSDQVEKVRPVFGGTAVKDGWVIWPKRELMYKVFNQKATWDEAEQTCKSNGGHLASIESAEENDFIYGKQPIIMCEKSHAHDVE</sequence>
<dbReference type="Proteomes" id="UP000230423">
    <property type="component" value="Unassembled WGS sequence"/>
</dbReference>
<dbReference type="SUPFAM" id="SSF56436">
    <property type="entry name" value="C-type lectin-like"/>
    <property type="match status" value="1"/>
</dbReference>
<evidence type="ECO:0000259" key="2">
    <source>
        <dbReference type="Pfam" id="PF00059"/>
    </source>
</evidence>
<organism evidence="3 4">
    <name type="scientific">Teladorsagia circumcincta</name>
    <name type="common">Brown stomach worm</name>
    <name type="synonym">Ostertagia circumcincta</name>
    <dbReference type="NCBI Taxonomy" id="45464"/>
    <lineage>
        <taxon>Eukaryota</taxon>
        <taxon>Metazoa</taxon>
        <taxon>Ecdysozoa</taxon>
        <taxon>Nematoda</taxon>
        <taxon>Chromadorea</taxon>
        <taxon>Rhabditida</taxon>
        <taxon>Rhabditina</taxon>
        <taxon>Rhabditomorpha</taxon>
        <taxon>Strongyloidea</taxon>
        <taxon>Trichostrongylidae</taxon>
        <taxon>Teladorsagia</taxon>
    </lineage>
</organism>
<gene>
    <name evidence="3" type="ORF">TELCIR_21312</name>
</gene>
<protein>
    <recommendedName>
        <fullName evidence="2">C-type lectin domain-containing protein</fullName>
    </recommendedName>
</protein>